<dbReference type="Pfam" id="PF12088">
    <property type="entry name" value="DUF3565"/>
    <property type="match status" value="1"/>
</dbReference>
<dbReference type="Proteomes" id="UP000283255">
    <property type="component" value="Unassembled WGS sequence"/>
</dbReference>
<evidence type="ECO:0000313" key="2">
    <source>
        <dbReference type="Proteomes" id="UP000283255"/>
    </source>
</evidence>
<protein>
    <submittedName>
        <fullName evidence="1">DUF3565 domain-containing protein</fullName>
    </submittedName>
</protein>
<gene>
    <name evidence="1" type="ORF">D1Z90_07140</name>
</gene>
<keyword evidence="2" id="KW-1185">Reference proteome</keyword>
<dbReference type="AlphaFoldDB" id="A0A418YGG7"/>
<dbReference type="InterPro" id="IPR021948">
    <property type="entry name" value="DUF3565"/>
</dbReference>
<dbReference type="EMBL" id="QZCH01000007">
    <property type="protein sequence ID" value="RJG48745.1"/>
    <property type="molecule type" value="Genomic_DNA"/>
</dbReference>
<dbReference type="OrthoDB" id="9799128at2"/>
<reference evidence="1 2" key="1">
    <citation type="submission" date="2018-09" db="EMBL/GenBank/DDBJ databases">
        <authorList>
            <person name="Wang F."/>
        </authorList>
    </citation>
    <scope>NUCLEOTIDE SEQUENCE [LARGE SCALE GENOMIC DNA]</scope>
    <source>
        <strain evidence="1 2">PLHSC7-2</strain>
    </source>
</reference>
<name>A0A418YGG7_9GAMM</name>
<comment type="caution">
    <text evidence="1">The sequence shown here is derived from an EMBL/GenBank/DDBJ whole genome shotgun (WGS) entry which is preliminary data.</text>
</comment>
<organism evidence="1 2">
    <name type="scientific">Motilimonas pumila</name>
    <dbReference type="NCBI Taxonomy" id="2303987"/>
    <lineage>
        <taxon>Bacteria</taxon>
        <taxon>Pseudomonadati</taxon>
        <taxon>Pseudomonadota</taxon>
        <taxon>Gammaproteobacteria</taxon>
        <taxon>Alteromonadales</taxon>
        <taxon>Alteromonadales genera incertae sedis</taxon>
        <taxon>Motilimonas</taxon>
    </lineage>
</organism>
<evidence type="ECO:0000313" key="1">
    <source>
        <dbReference type="EMBL" id="RJG48745.1"/>
    </source>
</evidence>
<proteinExistence type="predicted"/>
<reference evidence="1 2" key="2">
    <citation type="submission" date="2019-01" db="EMBL/GenBank/DDBJ databases">
        <title>Motilimonas pumilus sp. nov., isolated from the gut of sea cucumber (Apostichopus japonicus).</title>
        <authorList>
            <person name="Wang F.-Q."/>
            <person name="Ren L.-H."/>
            <person name="Lin Y.-W."/>
            <person name="Sun G.-H."/>
            <person name="Du Z.-J."/>
            <person name="Zhao J.-X."/>
            <person name="Liu X.-J."/>
            <person name="Liu L.-J."/>
        </authorList>
    </citation>
    <scope>NUCLEOTIDE SEQUENCE [LARGE SCALE GENOMIC DNA]</scope>
    <source>
        <strain evidence="1 2">PLHSC7-2</strain>
    </source>
</reference>
<sequence>MPQAICGYHLDEKHDWVAELACGHFQHVRHQPPFIQRPWVMTEAGRTSMLGFSLGCIKCFRGEPKDSL</sequence>
<accession>A0A418YGG7</accession>